<protein>
    <submittedName>
        <fullName evidence="2">Uncharacterized protein</fullName>
    </submittedName>
</protein>
<dbReference type="AlphaFoldDB" id="A0A8K0X720"/>
<evidence type="ECO:0000313" key="2">
    <source>
        <dbReference type="EMBL" id="KAH7374401.1"/>
    </source>
</evidence>
<sequence>MRLYAAVCIFGLLAAKVLACDSSCPPKYNIDTCARDSSNQCVKPGSSVGRRRAIHFGREVCGDCEPKPCPEDKKLCSPPSMTLRQTEFPIRCGQKETTHTVTVALKDCNPPDTGKCLVFALSPATLELPKIEIKVAPETVLKPAPGQFTYRCESTTCSIALSKIKSGDFCGVTLWVALHTGDGRDTCWVDGTDIPGANWATQFQLNFDCAPESCCCCPPPPPPQESKKCGSETAYAKSEPPNSLSGCSGNAWGWYIKSPAPSVQAQLYAGKTTAVGSVTITKVGSDNKCFKFDYNVASGYGIGKTHINIGCDVPSEKCRAPGQYTFNSGCLATSPGTLEYCLPASVNPCASDKDIYYIIHAEVYKTVNPGDPGYDTCTPYTCS</sequence>
<feature type="signal peptide" evidence="1">
    <location>
        <begin position="1"/>
        <end position="19"/>
    </location>
</feature>
<dbReference type="Proteomes" id="UP000813385">
    <property type="component" value="Unassembled WGS sequence"/>
</dbReference>
<evidence type="ECO:0000256" key="1">
    <source>
        <dbReference type="SAM" id="SignalP"/>
    </source>
</evidence>
<proteinExistence type="predicted"/>
<name>A0A8K0X720_9PEZI</name>
<evidence type="ECO:0000313" key="3">
    <source>
        <dbReference type="Proteomes" id="UP000813385"/>
    </source>
</evidence>
<accession>A0A8K0X720</accession>
<keyword evidence="3" id="KW-1185">Reference proteome</keyword>
<gene>
    <name evidence="2" type="ORF">B0T11DRAFT_292246</name>
</gene>
<keyword evidence="1" id="KW-0732">Signal</keyword>
<reference evidence="2" key="1">
    <citation type="journal article" date="2021" name="Nat. Commun.">
        <title>Genetic determinants of endophytism in the Arabidopsis root mycobiome.</title>
        <authorList>
            <person name="Mesny F."/>
            <person name="Miyauchi S."/>
            <person name="Thiergart T."/>
            <person name="Pickel B."/>
            <person name="Atanasova L."/>
            <person name="Karlsson M."/>
            <person name="Huettel B."/>
            <person name="Barry K.W."/>
            <person name="Haridas S."/>
            <person name="Chen C."/>
            <person name="Bauer D."/>
            <person name="Andreopoulos W."/>
            <person name="Pangilinan J."/>
            <person name="LaButti K."/>
            <person name="Riley R."/>
            <person name="Lipzen A."/>
            <person name="Clum A."/>
            <person name="Drula E."/>
            <person name="Henrissat B."/>
            <person name="Kohler A."/>
            <person name="Grigoriev I.V."/>
            <person name="Martin F.M."/>
            <person name="Hacquard S."/>
        </authorList>
    </citation>
    <scope>NUCLEOTIDE SEQUENCE</scope>
    <source>
        <strain evidence="2">MPI-CAGE-AT-0016</strain>
    </source>
</reference>
<dbReference type="EMBL" id="JAGPXD010000001">
    <property type="protein sequence ID" value="KAH7374401.1"/>
    <property type="molecule type" value="Genomic_DNA"/>
</dbReference>
<comment type="caution">
    <text evidence="2">The sequence shown here is derived from an EMBL/GenBank/DDBJ whole genome shotgun (WGS) entry which is preliminary data.</text>
</comment>
<organism evidence="2 3">
    <name type="scientific">Plectosphaerella cucumerina</name>
    <dbReference type="NCBI Taxonomy" id="40658"/>
    <lineage>
        <taxon>Eukaryota</taxon>
        <taxon>Fungi</taxon>
        <taxon>Dikarya</taxon>
        <taxon>Ascomycota</taxon>
        <taxon>Pezizomycotina</taxon>
        <taxon>Sordariomycetes</taxon>
        <taxon>Hypocreomycetidae</taxon>
        <taxon>Glomerellales</taxon>
        <taxon>Plectosphaerellaceae</taxon>
        <taxon>Plectosphaerella</taxon>
    </lineage>
</organism>
<feature type="chain" id="PRO_5035436925" evidence="1">
    <location>
        <begin position="20"/>
        <end position="383"/>
    </location>
</feature>